<evidence type="ECO:0000313" key="4">
    <source>
        <dbReference type="Proteomes" id="UP000615003"/>
    </source>
</evidence>
<gene>
    <name evidence="2" type="ORF">PCAR9_A31524</name>
    <name evidence="1" type="ORF">PCARR_a2920</name>
</gene>
<proteinExistence type="predicted"/>
<dbReference type="AlphaFoldDB" id="A0A2K4XDD0"/>
<name>A0A2K4XDD0_PSEVC</name>
<dbReference type="Proteomes" id="UP000615003">
    <property type="component" value="Unassembled WGS sequence"/>
</dbReference>
<reference evidence="2 3" key="2">
    <citation type="submission" date="2017-11" db="EMBL/GenBank/DDBJ databases">
        <authorList>
            <person name="Han C.G."/>
        </authorList>
    </citation>
    <scope>NUCLEOTIDE SEQUENCE [LARGE SCALE GENOMIC DNA]</scope>
    <source>
        <strain evidence="3">ATCC 43555</strain>
        <strain evidence="2">ATCC43555</strain>
    </source>
</reference>
<evidence type="ECO:0000313" key="2">
    <source>
        <dbReference type="EMBL" id="SOU42317.1"/>
    </source>
</evidence>
<protein>
    <submittedName>
        <fullName evidence="2">Uncharacterized protein</fullName>
    </submittedName>
</protein>
<dbReference type="OrthoDB" id="6290517at2"/>
<dbReference type="RefSeq" id="WP_104643485.1">
    <property type="nucleotide sequence ID" value="NZ_AQGW01000013.1"/>
</dbReference>
<sequence>MLNKYTCAILVFIGAFFYTNASYAEPVFAIKASIYKLKNQVTVDSKIEETLKSLSPIHQPQLLTLLDKSALIEIGDEKKLTALEVKPNKDGSYFNASMKLKEQVDGKWQSISSFMPQIPNGQTVYLSRTFTDKVWLIKITGKRYESLELGQQALSNNSW</sequence>
<evidence type="ECO:0000313" key="3">
    <source>
        <dbReference type="Proteomes" id="UP000238288"/>
    </source>
</evidence>
<reference evidence="1 4" key="1">
    <citation type="submission" date="2015-06" db="EMBL/GenBank/DDBJ databases">
        <title>Genome sequence of Pseudoalteromonas carrageenovora.</title>
        <authorList>
            <person name="Xie B.-B."/>
            <person name="Rong J.-C."/>
            <person name="Qin Q.-L."/>
            <person name="Zhang Y.-Z."/>
        </authorList>
    </citation>
    <scope>NUCLEOTIDE SEQUENCE [LARGE SCALE GENOMIC DNA]</scope>
    <source>
        <strain evidence="1 4">IAM 12662</strain>
    </source>
</reference>
<dbReference type="Proteomes" id="UP000238288">
    <property type="component" value="Chromosome PCAR9a"/>
</dbReference>
<accession>A0A2K4XDD0</accession>
<dbReference type="EMBL" id="AQGW01000013">
    <property type="protein sequence ID" value="MBE0381186.1"/>
    <property type="molecule type" value="Genomic_DNA"/>
</dbReference>
<keyword evidence="4" id="KW-1185">Reference proteome</keyword>
<evidence type="ECO:0000313" key="1">
    <source>
        <dbReference type="EMBL" id="MBE0381186.1"/>
    </source>
</evidence>
<dbReference type="EMBL" id="LT965928">
    <property type="protein sequence ID" value="SOU42317.1"/>
    <property type="molecule type" value="Genomic_DNA"/>
</dbReference>
<organism evidence="2 3">
    <name type="scientific">Pseudoalteromonas carrageenovora IAM 12662</name>
    <dbReference type="NCBI Taxonomy" id="1314868"/>
    <lineage>
        <taxon>Bacteria</taxon>
        <taxon>Pseudomonadati</taxon>
        <taxon>Pseudomonadota</taxon>
        <taxon>Gammaproteobacteria</taxon>
        <taxon>Alteromonadales</taxon>
        <taxon>Pseudoalteromonadaceae</taxon>
        <taxon>Pseudoalteromonas</taxon>
    </lineage>
</organism>
<dbReference type="GeneID" id="93665014"/>